<evidence type="ECO:0000256" key="4">
    <source>
        <dbReference type="ARBA" id="ARBA00022989"/>
    </source>
</evidence>
<dbReference type="PANTHER" id="PTHR30250:SF11">
    <property type="entry name" value="O-ANTIGEN TRANSPORTER-RELATED"/>
    <property type="match status" value="1"/>
</dbReference>
<evidence type="ECO:0000313" key="7">
    <source>
        <dbReference type="EMBL" id="KFI27030.1"/>
    </source>
</evidence>
<keyword evidence="3 6" id="KW-0812">Transmembrane</keyword>
<feature type="transmembrane region" description="Helical" evidence="6">
    <location>
        <begin position="198"/>
        <end position="220"/>
    </location>
</feature>
<feature type="transmembrane region" description="Helical" evidence="6">
    <location>
        <begin position="407"/>
        <end position="427"/>
    </location>
</feature>
<keyword evidence="4 6" id="KW-1133">Transmembrane helix</keyword>
<dbReference type="AlphaFoldDB" id="A0A086XYD0"/>
<feature type="transmembrane region" description="Helical" evidence="6">
    <location>
        <begin position="40"/>
        <end position="61"/>
    </location>
</feature>
<comment type="subcellular location">
    <subcellularLocation>
        <location evidence="1">Cell membrane</location>
        <topology evidence="1">Multi-pass membrane protein</topology>
    </subcellularLocation>
</comment>
<dbReference type="STRING" id="195105.CN97_02350"/>
<keyword evidence="8" id="KW-1185">Reference proteome</keyword>
<evidence type="ECO:0000256" key="5">
    <source>
        <dbReference type="ARBA" id="ARBA00023136"/>
    </source>
</evidence>
<dbReference type="eggNOG" id="COG2244">
    <property type="taxonomic scope" value="Bacteria"/>
</dbReference>
<keyword evidence="2" id="KW-1003">Cell membrane</keyword>
<dbReference type="RefSeq" id="WP_035713564.1">
    <property type="nucleotide sequence ID" value="NZ_JGYG01000013.1"/>
</dbReference>
<protein>
    <recommendedName>
        <fullName evidence="9">Polysaccharide biosynthesis protein</fullName>
    </recommendedName>
</protein>
<evidence type="ECO:0000256" key="3">
    <source>
        <dbReference type="ARBA" id="ARBA00022692"/>
    </source>
</evidence>
<keyword evidence="5 6" id="KW-0472">Membrane</keyword>
<feature type="transmembrane region" description="Helical" evidence="6">
    <location>
        <begin position="439"/>
        <end position="462"/>
    </location>
</feature>
<dbReference type="GO" id="GO:0005886">
    <property type="term" value="C:plasma membrane"/>
    <property type="evidence" value="ECO:0007669"/>
    <property type="project" value="UniProtKB-SubCell"/>
</dbReference>
<dbReference type="Proteomes" id="UP000028826">
    <property type="component" value="Unassembled WGS sequence"/>
</dbReference>
<dbReference type="PANTHER" id="PTHR30250">
    <property type="entry name" value="PST FAMILY PREDICTED COLANIC ACID TRANSPORTER"/>
    <property type="match status" value="1"/>
</dbReference>
<feature type="transmembrane region" description="Helical" evidence="6">
    <location>
        <begin position="373"/>
        <end position="395"/>
    </location>
</feature>
<feature type="transmembrane region" description="Helical" evidence="6">
    <location>
        <begin position="106"/>
        <end position="125"/>
    </location>
</feature>
<feature type="transmembrane region" description="Helical" evidence="6">
    <location>
        <begin position="319"/>
        <end position="342"/>
    </location>
</feature>
<dbReference type="InterPro" id="IPR050833">
    <property type="entry name" value="Poly_Biosynth_Transport"/>
</dbReference>
<proteinExistence type="predicted"/>
<evidence type="ECO:0000256" key="2">
    <source>
        <dbReference type="ARBA" id="ARBA00022475"/>
    </source>
</evidence>
<evidence type="ECO:0000313" key="8">
    <source>
        <dbReference type="Proteomes" id="UP000028826"/>
    </source>
</evidence>
<feature type="transmembrane region" description="Helical" evidence="6">
    <location>
        <begin position="73"/>
        <end position="94"/>
    </location>
</feature>
<dbReference type="OrthoDB" id="7605542at2"/>
<organism evidence="7 8">
    <name type="scientific">Haematobacter massiliensis</name>
    <dbReference type="NCBI Taxonomy" id="195105"/>
    <lineage>
        <taxon>Bacteria</taxon>
        <taxon>Pseudomonadati</taxon>
        <taxon>Pseudomonadota</taxon>
        <taxon>Alphaproteobacteria</taxon>
        <taxon>Rhodobacterales</taxon>
        <taxon>Paracoccaceae</taxon>
        <taxon>Haematobacter</taxon>
    </lineage>
</organism>
<gene>
    <name evidence="7" type="ORF">CN97_02350</name>
</gene>
<evidence type="ECO:0000256" key="6">
    <source>
        <dbReference type="SAM" id="Phobius"/>
    </source>
</evidence>
<feature type="transmembrane region" description="Helical" evidence="6">
    <location>
        <begin position="349"/>
        <end position="367"/>
    </location>
</feature>
<reference evidence="7 8" key="1">
    <citation type="submission" date="2014-03" db="EMBL/GenBank/DDBJ databases">
        <title>Genome of Haematobacter massiliensis CCUG 47968.</title>
        <authorList>
            <person name="Wang D."/>
            <person name="Wang G."/>
        </authorList>
    </citation>
    <scope>NUCLEOTIDE SEQUENCE [LARGE SCALE GENOMIC DNA]</scope>
    <source>
        <strain evidence="7 8">CCUG 47968</strain>
    </source>
</reference>
<evidence type="ECO:0000256" key="1">
    <source>
        <dbReference type="ARBA" id="ARBA00004651"/>
    </source>
</evidence>
<sequence length="477" mass="53115">MIRSAIAVLGSNMGIAVLKFLRNIALARMLTVSDYGTANTFAVIFALIEMIGYLGLDRLLVQDKNGDTPRMQAVLQAVQVVRGILLALLLFLTAQPLADLMGVPEVGWGFQVMAVMPLIQGFWHLDMARAERSYRFGPVIWVMLGSELGALLAIFPMYYLFGDYRMALWTLVFQQVLRCVISHATATRPYRLAWDWGIFRRAMSFGWPLFLAAMMLFIVFQGDRVIIANQLGIEALGQFSVVFMLTLTASNVLMQSVQRLLLPRLSAVQDQEQAFIRLAHVTTELGMAMGVLVVLGFSLFGNDLVLLLFGTKYAEALDILVWLALVQGIRLAKTGVSVVALARGETKNMFLGNLPRVLMFPFVWYALDHGYGLVFVVVTAVIGELMGLALSLWILRSWLRVPLRKLTGPFLWWALALGALALDTWLLPPVPVVFGNFNWVQIPLVALVAASLLGMVSLRGWLLGRWQLQRGRRQSPA</sequence>
<feature type="transmembrane region" description="Helical" evidence="6">
    <location>
        <begin position="137"/>
        <end position="161"/>
    </location>
</feature>
<comment type="caution">
    <text evidence="7">The sequence shown here is derived from an EMBL/GenBank/DDBJ whole genome shotgun (WGS) entry which is preliminary data.</text>
</comment>
<feature type="transmembrane region" description="Helical" evidence="6">
    <location>
        <begin position="235"/>
        <end position="254"/>
    </location>
</feature>
<accession>A0A086XYD0</accession>
<feature type="transmembrane region" description="Helical" evidence="6">
    <location>
        <begin position="275"/>
        <end position="299"/>
    </location>
</feature>
<evidence type="ECO:0008006" key="9">
    <source>
        <dbReference type="Google" id="ProtNLM"/>
    </source>
</evidence>
<dbReference type="EMBL" id="JGYG01000013">
    <property type="protein sequence ID" value="KFI27030.1"/>
    <property type="molecule type" value="Genomic_DNA"/>
</dbReference>
<name>A0A086XYD0_9RHOB</name>
<dbReference type="Pfam" id="PF13440">
    <property type="entry name" value="Polysacc_synt_3"/>
    <property type="match status" value="1"/>
</dbReference>